<keyword evidence="2" id="KW-1185">Reference proteome</keyword>
<feature type="non-terminal residue" evidence="1">
    <location>
        <position position="63"/>
    </location>
</feature>
<dbReference type="Proteomes" id="UP000265520">
    <property type="component" value="Unassembled WGS sequence"/>
</dbReference>
<comment type="caution">
    <text evidence="1">The sequence shown here is derived from an EMBL/GenBank/DDBJ whole genome shotgun (WGS) entry which is preliminary data.</text>
</comment>
<organism evidence="1 2">
    <name type="scientific">Trifolium medium</name>
    <dbReference type="NCBI Taxonomy" id="97028"/>
    <lineage>
        <taxon>Eukaryota</taxon>
        <taxon>Viridiplantae</taxon>
        <taxon>Streptophyta</taxon>
        <taxon>Embryophyta</taxon>
        <taxon>Tracheophyta</taxon>
        <taxon>Spermatophyta</taxon>
        <taxon>Magnoliopsida</taxon>
        <taxon>eudicotyledons</taxon>
        <taxon>Gunneridae</taxon>
        <taxon>Pentapetalae</taxon>
        <taxon>rosids</taxon>
        <taxon>fabids</taxon>
        <taxon>Fabales</taxon>
        <taxon>Fabaceae</taxon>
        <taxon>Papilionoideae</taxon>
        <taxon>50 kb inversion clade</taxon>
        <taxon>NPAAA clade</taxon>
        <taxon>Hologalegina</taxon>
        <taxon>IRL clade</taxon>
        <taxon>Trifolieae</taxon>
        <taxon>Trifolium</taxon>
    </lineage>
</organism>
<evidence type="ECO:0000313" key="1">
    <source>
        <dbReference type="EMBL" id="MCI97493.1"/>
    </source>
</evidence>
<protein>
    <submittedName>
        <fullName evidence="1">Uncharacterized protein</fullName>
    </submittedName>
</protein>
<reference evidence="1 2" key="1">
    <citation type="journal article" date="2018" name="Front. Plant Sci.">
        <title>Red Clover (Trifolium pratense) and Zigzag Clover (T. medium) - A Picture of Genomic Similarities and Differences.</title>
        <authorList>
            <person name="Dluhosova J."/>
            <person name="Istvanek J."/>
            <person name="Nedelnik J."/>
            <person name="Repkova J."/>
        </authorList>
    </citation>
    <scope>NUCLEOTIDE SEQUENCE [LARGE SCALE GENOMIC DNA]</scope>
    <source>
        <strain evidence="2">cv. 10/8</strain>
        <tissue evidence="1">Leaf</tissue>
    </source>
</reference>
<name>A0A392WCE8_9FABA</name>
<sequence length="63" mass="7496">MPRLRVEREEDRKCFGWWRVAQEHWRVAPVGSEDCWLHSVSCVLRREVWRIAPVTKTSSQDGS</sequence>
<dbReference type="AlphaFoldDB" id="A0A392WCE8"/>
<evidence type="ECO:0000313" key="2">
    <source>
        <dbReference type="Proteomes" id="UP000265520"/>
    </source>
</evidence>
<accession>A0A392WCE8</accession>
<dbReference type="EMBL" id="LXQA011445247">
    <property type="protein sequence ID" value="MCI97493.1"/>
    <property type="molecule type" value="Genomic_DNA"/>
</dbReference>
<proteinExistence type="predicted"/>